<dbReference type="Proteomes" id="UP000462362">
    <property type="component" value="Unassembled WGS sequence"/>
</dbReference>
<dbReference type="EMBL" id="WNCL01000002">
    <property type="protein sequence ID" value="MTU42281.1"/>
    <property type="molecule type" value="Genomic_DNA"/>
</dbReference>
<reference evidence="4 5" key="1">
    <citation type="journal article" date="2019" name="Nat. Med.">
        <title>A library of human gut bacterial isolates paired with longitudinal multiomics data enables mechanistic microbiome research.</title>
        <authorList>
            <person name="Poyet M."/>
            <person name="Groussin M."/>
            <person name="Gibbons S.M."/>
            <person name="Avila-Pacheco J."/>
            <person name="Jiang X."/>
            <person name="Kearney S.M."/>
            <person name="Perrotta A.R."/>
            <person name="Berdy B."/>
            <person name="Zhao S."/>
            <person name="Lieberman T.D."/>
            <person name="Swanson P.K."/>
            <person name="Smith M."/>
            <person name="Roesemann S."/>
            <person name="Alexander J.E."/>
            <person name="Rich S.A."/>
            <person name="Livny J."/>
            <person name="Vlamakis H."/>
            <person name="Clish C."/>
            <person name="Bullock K."/>
            <person name="Deik A."/>
            <person name="Scott J."/>
            <person name="Pierce K.A."/>
            <person name="Xavier R.J."/>
            <person name="Alm E.J."/>
        </authorList>
    </citation>
    <scope>NUCLEOTIDE SEQUENCE [LARGE SCALE GENOMIC DNA]</scope>
    <source>
        <strain evidence="4 5">BIOML-A2</strain>
    </source>
</reference>
<comment type="caution">
    <text evidence="4">The sequence shown here is derived from an EMBL/GenBank/DDBJ whole genome shotgun (WGS) entry which is preliminary data.</text>
</comment>
<dbReference type="Pfam" id="PF02810">
    <property type="entry name" value="SEC-C"/>
    <property type="match status" value="1"/>
</dbReference>
<evidence type="ECO:0000256" key="1">
    <source>
        <dbReference type="ARBA" id="ARBA00010839"/>
    </source>
</evidence>
<sequence>MARESKPKCPCGSGKPYEDCCGPLLAGAPAPDARALMRSRYTAFVKEDKDYLLRTWHESTRPKELDFEPLHWRSLKIEAFMPLSETTARVKFVAKARDDAGNMITLKENSRFVKENGRWYYIDGILS</sequence>
<evidence type="ECO:0000256" key="2">
    <source>
        <dbReference type="HAMAP-Rule" id="MF_00612"/>
    </source>
</evidence>
<dbReference type="AlphaFoldDB" id="A0A6I3RZS1"/>
<dbReference type="InterPro" id="IPR032710">
    <property type="entry name" value="NTF2-like_dom_sf"/>
</dbReference>
<dbReference type="Pfam" id="PF17775">
    <property type="entry name" value="YchJ_M-like"/>
    <property type="match status" value="1"/>
</dbReference>
<dbReference type="RefSeq" id="WP_039895886.1">
    <property type="nucleotide sequence ID" value="NZ_CAJUON010000007.1"/>
</dbReference>
<dbReference type="InterPro" id="IPR048469">
    <property type="entry name" value="YchJ-like_M"/>
</dbReference>
<protein>
    <recommendedName>
        <fullName evidence="2">UPF0225 protein GMD42_01320</fullName>
    </recommendedName>
</protein>
<feature type="domain" description="YchJ-like middle NTF2-like" evidence="3">
    <location>
        <begin position="33"/>
        <end position="124"/>
    </location>
</feature>
<dbReference type="Gene3D" id="3.10.450.50">
    <property type="match status" value="1"/>
</dbReference>
<accession>A0A6I3RZS1</accession>
<dbReference type="InterPro" id="IPR004027">
    <property type="entry name" value="SEC_C_motif"/>
</dbReference>
<dbReference type="SUPFAM" id="SSF54427">
    <property type="entry name" value="NTF2-like"/>
    <property type="match status" value="1"/>
</dbReference>
<organism evidence="4 5">
    <name type="scientific">Parasutterella excrementihominis</name>
    <dbReference type="NCBI Taxonomy" id="487175"/>
    <lineage>
        <taxon>Bacteria</taxon>
        <taxon>Pseudomonadati</taxon>
        <taxon>Pseudomonadota</taxon>
        <taxon>Betaproteobacteria</taxon>
        <taxon>Burkholderiales</taxon>
        <taxon>Sutterellaceae</taxon>
        <taxon>Parasutterella</taxon>
    </lineage>
</organism>
<name>A0A6I3RZS1_9BURK</name>
<comment type="similarity">
    <text evidence="1 2">Belongs to the UPF0225 family.</text>
</comment>
<evidence type="ECO:0000259" key="3">
    <source>
        <dbReference type="Pfam" id="PF17775"/>
    </source>
</evidence>
<dbReference type="SUPFAM" id="SSF103642">
    <property type="entry name" value="Sec-C motif"/>
    <property type="match status" value="1"/>
</dbReference>
<evidence type="ECO:0000313" key="5">
    <source>
        <dbReference type="Proteomes" id="UP000462362"/>
    </source>
</evidence>
<dbReference type="InterPro" id="IPR023006">
    <property type="entry name" value="YchJ-like"/>
</dbReference>
<proteinExistence type="inferred from homology"/>
<dbReference type="HAMAP" id="MF_00612">
    <property type="entry name" value="UPF0225"/>
    <property type="match status" value="1"/>
</dbReference>
<evidence type="ECO:0000313" key="4">
    <source>
        <dbReference type="EMBL" id="MTU42281.1"/>
    </source>
</evidence>
<gene>
    <name evidence="4" type="ORF">GMD42_01320</name>
</gene>